<keyword evidence="9" id="KW-1185">Reference proteome</keyword>
<sequence>MFPGQQYQYQQQQENGRNQYFQKTPQYFQQSQQEFYQNGRVNGYQRPSMPPPAEQLSQHHIQQSAQTQSFYHQDNSGENVQFHTPQQVQAPPSNQPQSFGVNGYSYQYSNCSGKKKALLVGINYIGTSNQLRGCINDVHNVRNFLIQNGYDEGDIVVLTDDQTQRIKVPFRENIIKAIGWLVNGAEPNDSLFFHYSGHGSQVKDVDGDEDDGYDETIVPLDFETEGQIIDDELHDRLVKPLKPGVRLTALFDSCHSGSVLDLPYMYSTKGILKEPNLASEVGEGLLDSAISYLKGDNAGVMRGLKGLLTLATSGGPNQQAFQKTRQTKTAPCDAIMFSGSKDDQTSADASEDGVPTGAMSYAFLKVMTQTRQQTYLSLLQNMRQVMTGKYQQKPQLSASHPIDVNLQFVF</sequence>
<dbReference type="InterPro" id="IPR029030">
    <property type="entry name" value="Caspase-like_dom_sf"/>
</dbReference>
<evidence type="ECO:0000256" key="6">
    <source>
        <dbReference type="SAM" id="MobiDB-lite"/>
    </source>
</evidence>
<dbReference type="GO" id="GO:0006915">
    <property type="term" value="P:apoptotic process"/>
    <property type="evidence" value="ECO:0007669"/>
    <property type="project" value="UniProtKB-KW"/>
</dbReference>
<dbReference type="AlphaFoldDB" id="A0A9P8PX90"/>
<keyword evidence="3" id="KW-0053">Apoptosis</keyword>
<feature type="region of interest" description="Disordered" evidence="6">
    <location>
        <begin position="41"/>
        <end position="71"/>
    </location>
</feature>
<accession>A0A9P8PX90</accession>
<comment type="caution">
    <text evidence="8">The sequence shown here is derived from an EMBL/GenBank/DDBJ whole genome shotgun (WGS) entry which is preliminary data.</text>
</comment>
<dbReference type="GO" id="GO:0004197">
    <property type="term" value="F:cysteine-type endopeptidase activity"/>
    <property type="evidence" value="ECO:0007669"/>
    <property type="project" value="InterPro"/>
</dbReference>
<evidence type="ECO:0000259" key="7">
    <source>
        <dbReference type="Pfam" id="PF00656"/>
    </source>
</evidence>
<keyword evidence="4" id="KW-0645">Protease</keyword>
<keyword evidence="4" id="KW-0788">Thiol protease</keyword>
<reference evidence="8" key="2">
    <citation type="submission" date="2021-01" db="EMBL/GenBank/DDBJ databases">
        <authorList>
            <person name="Schikora-Tamarit M.A."/>
        </authorList>
    </citation>
    <scope>NUCLEOTIDE SEQUENCE</scope>
    <source>
        <strain evidence="8">CBS6341</strain>
    </source>
</reference>
<dbReference type="SUPFAM" id="SSF52129">
    <property type="entry name" value="Caspase-like"/>
    <property type="match status" value="1"/>
</dbReference>
<protein>
    <recommendedName>
        <fullName evidence="2">Metacaspase-1</fullName>
    </recommendedName>
</protein>
<dbReference type="PANTHER" id="PTHR48104">
    <property type="entry name" value="METACASPASE-4"/>
    <property type="match status" value="1"/>
</dbReference>
<evidence type="ECO:0000313" key="9">
    <source>
        <dbReference type="Proteomes" id="UP000769528"/>
    </source>
</evidence>
<keyword evidence="5" id="KW-0865">Zymogen</keyword>
<dbReference type="GO" id="GO:0006508">
    <property type="term" value="P:proteolysis"/>
    <property type="evidence" value="ECO:0007669"/>
    <property type="project" value="InterPro"/>
</dbReference>
<name>A0A9P8PX90_9ASCO</name>
<evidence type="ECO:0000256" key="2">
    <source>
        <dbReference type="ARBA" id="ARBA00016994"/>
    </source>
</evidence>
<dbReference type="PANTHER" id="PTHR48104:SF30">
    <property type="entry name" value="METACASPASE-1"/>
    <property type="match status" value="1"/>
</dbReference>
<evidence type="ECO:0000256" key="5">
    <source>
        <dbReference type="ARBA" id="ARBA00023145"/>
    </source>
</evidence>
<evidence type="ECO:0000256" key="4">
    <source>
        <dbReference type="ARBA" id="ARBA00022807"/>
    </source>
</evidence>
<dbReference type="InterPro" id="IPR050452">
    <property type="entry name" value="Metacaspase"/>
</dbReference>
<feature type="compositionally biased region" description="Polar residues" evidence="6">
    <location>
        <begin position="55"/>
        <end position="71"/>
    </location>
</feature>
<organism evidence="8 9">
    <name type="scientific">Wickerhamomyces mucosus</name>
    <dbReference type="NCBI Taxonomy" id="1378264"/>
    <lineage>
        <taxon>Eukaryota</taxon>
        <taxon>Fungi</taxon>
        <taxon>Dikarya</taxon>
        <taxon>Ascomycota</taxon>
        <taxon>Saccharomycotina</taxon>
        <taxon>Saccharomycetes</taxon>
        <taxon>Phaffomycetales</taxon>
        <taxon>Wickerhamomycetaceae</taxon>
        <taxon>Wickerhamomyces</taxon>
    </lineage>
</organism>
<dbReference type="GO" id="GO:0005737">
    <property type="term" value="C:cytoplasm"/>
    <property type="evidence" value="ECO:0007669"/>
    <property type="project" value="TreeGrafter"/>
</dbReference>
<reference evidence="8" key="1">
    <citation type="journal article" date="2021" name="Open Biol.">
        <title>Shared evolutionary footprints suggest mitochondrial oxidative damage underlies multiple complex I losses in fungi.</title>
        <authorList>
            <person name="Schikora-Tamarit M.A."/>
            <person name="Marcet-Houben M."/>
            <person name="Nosek J."/>
            <person name="Gabaldon T."/>
        </authorList>
    </citation>
    <scope>NUCLEOTIDE SEQUENCE</scope>
    <source>
        <strain evidence="8">CBS6341</strain>
    </source>
</reference>
<dbReference type="Gene3D" id="3.40.50.12660">
    <property type="match status" value="2"/>
</dbReference>
<gene>
    <name evidence="8" type="ORF">WICMUC_000472</name>
</gene>
<dbReference type="InterPro" id="IPR011600">
    <property type="entry name" value="Pept_C14_caspase"/>
</dbReference>
<comment type="similarity">
    <text evidence="1">Belongs to the peptidase C14B family.</text>
</comment>
<dbReference type="OrthoDB" id="3223806at2759"/>
<evidence type="ECO:0000256" key="3">
    <source>
        <dbReference type="ARBA" id="ARBA00022703"/>
    </source>
</evidence>
<dbReference type="Proteomes" id="UP000769528">
    <property type="component" value="Unassembled WGS sequence"/>
</dbReference>
<dbReference type="EMBL" id="JAEUBF010000152">
    <property type="protein sequence ID" value="KAH3680207.1"/>
    <property type="molecule type" value="Genomic_DNA"/>
</dbReference>
<proteinExistence type="inferred from homology"/>
<evidence type="ECO:0000313" key="8">
    <source>
        <dbReference type="EMBL" id="KAH3680207.1"/>
    </source>
</evidence>
<evidence type="ECO:0000256" key="1">
    <source>
        <dbReference type="ARBA" id="ARBA00009005"/>
    </source>
</evidence>
<dbReference type="Pfam" id="PF00656">
    <property type="entry name" value="Peptidase_C14"/>
    <property type="match status" value="1"/>
</dbReference>
<keyword evidence="4" id="KW-0378">Hydrolase</keyword>
<feature type="domain" description="Peptidase C14 caspase" evidence="7">
    <location>
        <begin position="114"/>
        <end position="400"/>
    </location>
</feature>